<reference evidence="1 2" key="1">
    <citation type="submission" date="2019-07" db="EMBL/GenBank/DDBJ databases">
        <title>Genomes of Cafeteria roenbergensis.</title>
        <authorList>
            <person name="Fischer M.G."/>
            <person name="Hackl T."/>
            <person name="Roman M."/>
        </authorList>
    </citation>
    <scope>NUCLEOTIDE SEQUENCE [LARGE SCALE GENOMIC DNA]</scope>
    <source>
        <strain evidence="1 2">Cflag</strain>
    </source>
</reference>
<evidence type="ECO:0000313" key="1">
    <source>
        <dbReference type="EMBL" id="KAA0163132.1"/>
    </source>
</evidence>
<evidence type="ECO:0000313" key="2">
    <source>
        <dbReference type="Proteomes" id="UP000325113"/>
    </source>
</evidence>
<dbReference type="EMBL" id="VLTM01000023">
    <property type="protein sequence ID" value="KAA0163132.1"/>
    <property type="molecule type" value="Genomic_DNA"/>
</dbReference>
<gene>
    <name evidence="1" type="ORF">FNF31_02955</name>
</gene>
<name>A0A5A8DC25_CAFRO</name>
<protein>
    <submittedName>
        <fullName evidence="1">Uncharacterized protein</fullName>
    </submittedName>
</protein>
<dbReference type="Proteomes" id="UP000325113">
    <property type="component" value="Unassembled WGS sequence"/>
</dbReference>
<dbReference type="AlphaFoldDB" id="A0A5A8DC25"/>
<proteinExistence type="predicted"/>
<accession>A0A5A8DC25</accession>
<sequence>MGTATSPSSASLSAAPELRDQAELDSAHALSALRAGTALTSLPAGAPAHDQAKGSVELTPALGVVPVGSAIRASASSPSIQHGTPAEGVRSVPPVIAVPVAAPFPEPPAASSQ</sequence>
<organism evidence="1 2">
    <name type="scientific">Cafeteria roenbergensis</name>
    <name type="common">Marine flagellate</name>
    <dbReference type="NCBI Taxonomy" id="33653"/>
    <lineage>
        <taxon>Eukaryota</taxon>
        <taxon>Sar</taxon>
        <taxon>Stramenopiles</taxon>
        <taxon>Bigyra</taxon>
        <taxon>Opalozoa</taxon>
        <taxon>Bicosoecida</taxon>
        <taxon>Cafeteriaceae</taxon>
        <taxon>Cafeteria</taxon>
    </lineage>
</organism>
<comment type="caution">
    <text evidence="1">The sequence shown here is derived from an EMBL/GenBank/DDBJ whole genome shotgun (WGS) entry which is preliminary data.</text>
</comment>